<sequence length="45" mass="5188">MGKMPIEIKQLLNFSKKYNMLSPLVGYSLFIFLRKVSSLSTGFFL</sequence>
<evidence type="ECO:0000313" key="2">
    <source>
        <dbReference type="Proteomes" id="UP000014821"/>
    </source>
</evidence>
<comment type="caution">
    <text evidence="1">The sequence shown here is derived from an EMBL/GenBank/DDBJ whole genome shotgun (WGS) entry which is preliminary data.</text>
</comment>
<dbReference type="EMBL" id="ATND01000001">
    <property type="protein sequence ID" value="EPP38872.1"/>
    <property type="molecule type" value="Genomic_DNA"/>
</dbReference>
<protein>
    <submittedName>
        <fullName evidence="1">Uncharacterized protein</fullName>
    </submittedName>
</protein>
<accession>A0ABP2X838</accession>
<reference evidence="1" key="1">
    <citation type="submission" date="2013-04" db="EMBL/GenBank/DDBJ databases">
        <title>Genome sequence of Chlamydia psittaci 10_881_SC42.</title>
        <authorList>
            <person name="Huot-Creasy H."/>
            <person name="McCracken C.L."/>
            <person name="Humphries M."/>
            <person name="Sachse K."/>
            <person name="Laroucau K."/>
            <person name="Bavoil P."/>
            <person name="Myers G.S."/>
        </authorList>
    </citation>
    <scope>NUCLEOTIDE SEQUENCE [LARGE SCALE GENOMIC DNA]</scope>
    <source>
        <strain evidence="1">10_881_SC42</strain>
    </source>
</reference>
<gene>
    <name evidence="1" type="ORF">CP10881SC42_0099</name>
</gene>
<evidence type="ECO:0000313" key="1">
    <source>
        <dbReference type="EMBL" id="EPP38872.1"/>
    </source>
</evidence>
<dbReference type="Proteomes" id="UP000014821">
    <property type="component" value="Unassembled WGS sequence"/>
</dbReference>
<organism evidence="1 2">
    <name type="scientific">Chlamydia avium</name>
    <dbReference type="NCBI Taxonomy" id="1457141"/>
    <lineage>
        <taxon>Bacteria</taxon>
        <taxon>Pseudomonadati</taxon>
        <taxon>Chlamydiota</taxon>
        <taxon>Chlamydiia</taxon>
        <taxon>Chlamydiales</taxon>
        <taxon>Chlamydiaceae</taxon>
        <taxon>Chlamydia/Chlamydophila group</taxon>
        <taxon>Chlamydia</taxon>
    </lineage>
</organism>
<keyword evidence="2" id="KW-1185">Reference proteome</keyword>
<name>A0ABP2X838_9CHLA</name>
<proteinExistence type="predicted"/>